<dbReference type="InterPro" id="IPR009100">
    <property type="entry name" value="AcylCoA_DH/oxidase_NM_dom_sf"/>
</dbReference>
<keyword evidence="5 6" id="KW-0560">Oxidoreductase</keyword>
<feature type="domain" description="Acyl-CoA dehydrogenase/oxidase N-terminal" evidence="9">
    <location>
        <begin position="6"/>
        <end position="115"/>
    </location>
</feature>
<dbReference type="EMBL" id="CP061038">
    <property type="protein sequence ID" value="QNQ09521.1"/>
    <property type="molecule type" value="Genomic_DNA"/>
</dbReference>
<dbReference type="RefSeq" id="WP_187761832.1">
    <property type="nucleotide sequence ID" value="NZ_CP061038.1"/>
</dbReference>
<dbReference type="GO" id="GO:0050660">
    <property type="term" value="F:flavin adenine dinucleotide binding"/>
    <property type="evidence" value="ECO:0007669"/>
    <property type="project" value="InterPro"/>
</dbReference>
<dbReference type="InterPro" id="IPR009075">
    <property type="entry name" value="AcylCo_DH/oxidase_C"/>
</dbReference>
<evidence type="ECO:0000313" key="10">
    <source>
        <dbReference type="EMBL" id="QNQ09521.1"/>
    </source>
</evidence>
<dbReference type="AlphaFoldDB" id="A0A7H0LIL8"/>
<dbReference type="SUPFAM" id="SSF56645">
    <property type="entry name" value="Acyl-CoA dehydrogenase NM domain-like"/>
    <property type="match status" value="1"/>
</dbReference>
<evidence type="ECO:0000256" key="4">
    <source>
        <dbReference type="ARBA" id="ARBA00022827"/>
    </source>
</evidence>
<dbReference type="CDD" id="cd00567">
    <property type="entry name" value="ACAD"/>
    <property type="match status" value="1"/>
</dbReference>
<organism evidence="10 11">
    <name type="scientific">Sphingomonas alpina</name>
    <dbReference type="NCBI Taxonomy" id="653931"/>
    <lineage>
        <taxon>Bacteria</taxon>
        <taxon>Pseudomonadati</taxon>
        <taxon>Pseudomonadota</taxon>
        <taxon>Alphaproteobacteria</taxon>
        <taxon>Sphingomonadales</taxon>
        <taxon>Sphingomonadaceae</taxon>
        <taxon>Sphingomonas</taxon>
    </lineage>
</organism>
<dbReference type="InterPro" id="IPR036250">
    <property type="entry name" value="AcylCo_DH-like_C"/>
</dbReference>
<gene>
    <name evidence="10" type="ORF">H3Z74_23285</name>
</gene>
<comment type="similarity">
    <text evidence="2 6">Belongs to the acyl-CoA dehydrogenase family.</text>
</comment>
<feature type="domain" description="Acyl-CoA dehydrogenase/oxidase C-terminal" evidence="7">
    <location>
        <begin position="236"/>
        <end position="367"/>
    </location>
</feature>
<accession>A0A7H0LIL8</accession>
<sequence>MDFSYSDEQQMLRDSVDRYGAENWAASDRLKILAAAPEAAKRRWAEMADLGWLMLPIAEADGGLGGGPAEVMAVMEGIGRHLITVPYVSCCVLVPALLAGSEAGAELLARLAAGEALAAAGLIEADGGYDLHRVATRAEQGPEGWRLWGAKAHVEDGADADWFLVSARTAGGTDERDGIGLFLLPRAADGLTVETFRAIDGHRHARLTLENVAGLLVDDAESALPVIEAAVDRAIAAQLAEAVGSMEAASDATLDYIRTRQQFGVAIGSFQVLQHRMVDMIIAGEEARSMAYHATLNLQRDAAERGRAVAAGKVRVSESGIYVGQQAVQLHGGVGISEELIVSHHLRRQMMLNLAFGPAEHHRARFAAIPA</sequence>
<dbReference type="InterPro" id="IPR046373">
    <property type="entry name" value="Acyl-CoA_Oxase/DH_mid-dom_sf"/>
</dbReference>
<comment type="cofactor">
    <cofactor evidence="1 6">
        <name>FAD</name>
        <dbReference type="ChEBI" id="CHEBI:57692"/>
    </cofactor>
</comment>
<evidence type="ECO:0000313" key="11">
    <source>
        <dbReference type="Proteomes" id="UP000516148"/>
    </source>
</evidence>
<proteinExistence type="inferred from homology"/>
<dbReference type="GO" id="GO:0003995">
    <property type="term" value="F:acyl-CoA dehydrogenase activity"/>
    <property type="evidence" value="ECO:0007669"/>
    <property type="project" value="TreeGrafter"/>
</dbReference>
<dbReference type="InterPro" id="IPR013786">
    <property type="entry name" value="AcylCoA_DH/ox_N"/>
</dbReference>
<dbReference type="Pfam" id="PF02770">
    <property type="entry name" value="Acyl-CoA_dh_M"/>
    <property type="match status" value="1"/>
</dbReference>
<dbReference type="Proteomes" id="UP000516148">
    <property type="component" value="Chromosome"/>
</dbReference>
<dbReference type="PANTHER" id="PTHR43884:SF20">
    <property type="entry name" value="ACYL-COA DEHYDROGENASE FADE28"/>
    <property type="match status" value="1"/>
</dbReference>
<reference evidence="10 11" key="1">
    <citation type="submission" date="2020-09" db="EMBL/GenBank/DDBJ databases">
        <title>Sphingomonas sp., a new species isolated from pork steak.</title>
        <authorList>
            <person name="Heidler von Heilborn D."/>
        </authorList>
    </citation>
    <scope>NUCLEOTIDE SEQUENCE [LARGE SCALE GENOMIC DNA]</scope>
    <source>
        <strain evidence="11">S8-3T</strain>
    </source>
</reference>
<evidence type="ECO:0000259" key="7">
    <source>
        <dbReference type="Pfam" id="PF00441"/>
    </source>
</evidence>
<evidence type="ECO:0000256" key="1">
    <source>
        <dbReference type="ARBA" id="ARBA00001974"/>
    </source>
</evidence>
<evidence type="ECO:0000259" key="9">
    <source>
        <dbReference type="Pfam" id="PF02771"/>
    </source>
</evidence>
<protein>
    <submittedName>
        <fullName evidence="10">Acyl-CoA dehydrogenase family protein</fullName>
    </submittedName>
</protein>
<dbReference type="SUPFAM" id="SSF47203">
    <property type="entry name" value="Acyl-CoA dehydrogenase C-terminal domain-like"/>
    <property type="match status" value="1"/>
</dbReference>
<keyword evidence="4 6" id="KW-0274">FAD</keyword>
<keyword evidence="11" id="KW-1185">Reference proteome</keyword>
<evidence type="ECO:0000256" key="5">
    <source>
        <dbReference type="ARBA" id="ARBA00023002"/>
    </source>
</evidence>
<dbReference type="Pfam" id="PF02771">
    <property type="entry name" value="Acyl-CoA_dh_N"/>
    <property type="match status" value="1"/>
</dbReference>
<dbReference type="Gene3D" id="2.40.110.10">
    <property type="entry name" value="Butyryl-CoA Dehydrogenase, subunit A, domain 2"/>
    <property type="match status" value="1"/>
</dbReference>
<dbReference type="Gene3D" id="1.10.540.10">
    <property type="entry name" value="Acyl-CoA dehydrogenase/oxidase, N-terminal domain"/>
    <property type="match status" value="1"/>
</dbReference>
<evidence type="ECO:0000259" key="8">
    <source>
        <dbReference type="Pfam" id="PF02770"/>
    </source>
</evidence>
<evidence type="ECO:0000256" key="2">
    <source>
        <dbReference type="ARBA" id="ARBA00009347"/>
    </source>
</evidence>
<dbReference type="Pfam" id="PF00441">
    <property type="entry name" value="Acyl-CoA_dh_1"/>
    <property type="match status" value="1"/>
</dbReference>
<name>A0A7H0LIL8_9SPHN</name>
<dbReference type="InterPro" id="IPR006091">
    <property type="entry name" value="Acyl-CoA_Oxase/DH_mid-dom"/>
</dbReference>
<feature type="domain" description="Acyl-CoA oxidase/dehydrogenase middle" evidence="8">
    <location>
        <begin position="121"/>
        <end position="212"/>
    </location>
</feature>
<dbReference type="PANTHER" id="PTHR43884">
    <property type="entry name" value="ACYL-COA DEHYDROGENASE"/>
    <property type="match status" value="1"/>
</dbReference>
<evidence type="ECO:0000256" key="6">
    <source>
        <dbReference type="RuleBase" id="RU362125"/>
    </source>
</evidence>
<keyword evidence="3 6" id="KW-0285">Flavoprotein</keyword>
<dbReference type="KEGG" id="spap:H3Z74_23285"/>
<dbReference type="Gene3D" id="1.20.140.10">
    <property type="entry name" value="Butyryl-CoA Dehydrogenase, subunit A, domain 3"/>
    <property type="match status" value="1"/>
</dbReference>
<evidence type="ECO:0000256" key="3">
    <source>
        <dbReference type="ARBA" id="ARBA00022630"/>
    </source>
</evidence>
<dbReference type="InterPro" id="IPR037069">
    <property type="entry name" value="AcylCoA_DH/ox_N_sf"/>
</dbReference>